<dbReference type="Proteomes" id="UP000005244">
    <property type="component" value="Unassembled WGS sequence"/>
</dbReference>
<dbReference type="AlphaFoldDB" id="J6HGZ9"/>
<dbReference type="SMART" id="SM00471">
    <property type="entry name" value="HDc"/>
    <property type="match status" value="1"/>
</dbReference>
<feature type="domain" description="HD-GYP" evidence="1">
    <location>
        <begin position="122"/>
        <end position="317"/>
    </location>
</feature>
<comment type="caution">
    <text evidence="2">The sequence shown here is derived from an EMBL/GenBank/DDBJ whole genome shotgun (WGS) entry which is preliminary data.</text>
</comment>
<organism evidence="2 3">
    <name type="scientific">Peptoanaerobacter stomatis</name>
    <dbReference type="NCBI Taxonomy" id="796937"/>
    <lineage>
        <taxon>Bacteria</taxon>
        <taxon>Bacillati</taxon>
        <taxon>Bacillota</taxon>
        <taxon>Clostridia</taxon>
        <taxon>Peptostreptococcales</taxon>
        <taxon>Filifactoraceae</taxon>
        <taxon>Peptoanaerobacter</taxon>
    </lineage>
</organism>
<dbReference type="PANTHER" id="PTHR43155:SF2">
    <property type="entry name" value="CYCLIC DI-GMP PHOSPHODIESTERASE PA4108"/>
    <property type="match status" value="1"/>
</dbReference>
<dbReference type="Gene3D" id="1.10.3210.10">
    <property type="entry name" value="Hypothetical protein af1432"/>
    <property type="match status" value="1"/>
</dbReference>
<dbReference type="EMBL" id="ALNK01000025">
    <property type="protein sequence ID" value="EJU21973.1"/>
    <property type="molecule type" value="Genomic_DNA"/>
</dbReference>
<dbReference type="RefSeq" id="WP_009531193.1">
    <property type="nucleotide sequence ID" value="NZ_ALNK01000025.1"/>
</dbReference>
<accession>J6HGZ9</accession>
<proteinExistence type="predicted"/>
<evidence type="ECO:0000259" key="1">
    <source>
        <dbReference type="PROSITE" id="PS51832"/>
    </source>
</evidence>
<dbReference type="InterPro" id="IPR006675">
    <property type="entry name" value="HDIG_dom"/>
</dbReference>
<dbReference type="CDD" id="cd00077">
    <property type="entry name" value="HDc"/>
    <property type="match status" value="1"/>
</dbReference>
<gene>
    <name evidence="2" type="ORF">HMPREF1143_0889</name>
</gene>
<dbReference type="InterPro" id="IPR037522">
    <property type="entry name" value="HD_GYP_dom"/>
</dbReference>
<sequence length="362" mass="40930">MRISIDDIKNNMIIDEDIYNSNGRLILSKGLSVSDENFIKDLLKRNAINKIKVLMLFDIAKEDNEQEDVNVPFEVIKEQEIESFMTDFNNVVNSFEKEIISTISGTGNAKSLENILSETIKTNSGKNTNVFQLLQKFKNSDDLTFVHCNAVSLTVHTIGKWMKLSESDLKDLSLAGLLFDVGKYALSKDLLRKTTPLTEFEIEVIRSHVEKSLEMLKPYELNDNIIDAIKYHHERCDGSGYPYGLKGDEIPLLARILALADVFVALTSMRPYRNKMTPFAAVKLLETDFMQKLDIVILSDFINKIASNYIGAELRLSDGNKGEIIFINANAPLRPIVKLKPTGDLLDLSSKANHDIEIEEFF</sequence>
<dbReference type="SUPFAM" id="SSF109604">
    <property type="entry name" value="HD-domain/PDEase-like"/>
    <property type="match status" value="1"/>
</dbReference>
<name>J6HGZ9_9FIRM</name>
<protein>
    <submittedName>
        <fullName evidence="2">HDIG domain protein</fullName>
    </submittedName>
</protein>
<evidence type="ECO:0000313" key="3">
    <source>
        <dbReference type="Proteomes" id="UP000005244"/>
    </source>
</evidence>
<dbReference type="PATRIC" id="fig|796941.3.peg.1448"/>
<evidence type="ECO:0000313" key="2">
    <source>
        <dbReference type="EMBL" id="EJU21973.1"/>
    </source>
</evidence>
<dbReference type="Pfam" id="PF13487">
    <property type="entry name" value="HD_5"/>
    <property type="match status" value="1"/>
</dbReference>
<dbReference type="InterPro" id="IPR003607">
    <property type="entry name" value="HD/PDEase_dom"/>
</dbReference>
<reference evidence="2 3" key="1">
    <citation type="submission" date="2012-07" db="EMBL/GenBank/DDBJ databases">
        <authorList>
            <person name="Durkin A.S."/>
            <person name="McCorrison J."/>
            <person name="Torralba M."/>
            <person name="Gillis M."/>
            <person name="Methe B."/>
            <person name="Sutton G."/>
            <person name="Nelson K.E."/>
        </authorList>
    </citation>
    <scope>NUCLEOTIDE SEQUENCE [LARGE SCALE GENOMIC DNA]</scope>
    <source>
        <strain evidence="2 3">OBRC8</strain>
    </source>
</reference>
<dbReference type="PROSITE" id="PS51832">
    <property type="entry name" value="HD_GYP"/>
    <property type="match status" value="1"/>
</dbReference>
<dbReference type="NCBIfam" id="TIGR00277">
    <property type="entry name" value="HDIG"/>
    <property type="match status" value="1"/>
</dbReference>
<dbReference type="PANTHER" id="PTHR43155">
    <property type="entry name" value="CYCLIC DI-GMP PHOSPHODIESTERASE PA4108-RELATED"/>
    <property type="match status" value="1"/>
</dbReference>
<keyword evidence="3" id="KW-1185">Reference proteome</keyword>